<sequence>MNFAEKAVTQLFIATDQQDWDKIEKIFDDQVVLDYSSMNGNPATTLSPQAITDAWKGILPGFTHTHHQLGNIISIIEGGTAEVFCYGTATHYLEDEGGNVWTVVGTYDFELELKEEEWKVTKMKFNFKYQDGNTSLPQKAIEKVTQ</sequence>
<dbReference type="EMBL" id="JABANE010000028">
    <property type="protein sequence ID" value="NME68740.1"/>
    <property type="molecule type" value="Genomic_DNA"/>
</dbReference>
<dbReference type="InterPro" id="IPR037401">
    <property type="entry name" value="SnoaL-like"/>
</dbReference>
<dbReference type="SUPFAM" id="SSF54427">
    <property type="entry name" value="NTF2-like"/>
    <property type="match status" value="1"/>
</dbReference>
<dbReference type="CDD" id="cd00531">
    <property type="entry name" value="NTF2_like"/>
    <property type="match status" value="1"/>
</dbReference>
<evidence type="ECO:0000313" key="2">
    <source>
        <dbReference type="EMBL" id="NME68740.1"/>
    </source>
</evidence>
<dbReference type="InterPro" id="IPR032710">
    <property type="entry name" value="NTF2-like_dom_sf"/>
</dbReference>
<dbReference type="RefSeq" id="WP_169657039.1">
    <property type="nucleotide sequence ID" value="NZ_JABANE010000028.1"/>
</dbReference>
<reference evidence="2 3" key="1">
    <citation type="submission" date="2020-04" db="EMBL/GenBank/DDBJ databases">
        <title>Flammeovirga sp. SR4, a novel species isolated from seawater.</title>
        <authorList>
            <person name="Wang X."/>
        </authorList>
    </citation>
    <scope>NUCLEOTIDE SEQUENCE [LARGE SCALE GENOMIC DNA]</scope>
    <source>
        <strain evidence="2 3">ATCC 23126</strain>
    </source>
</reference>
<proteinExistence type="predicted"/>
<dbReference type="Pfam" id="PF13577">
    <property type="entry name" value="SnoaL_4"/>
    <property type="match status" value="1"/>
</dbReference>
<name>A0A7X9P3F8_9BACT</name>
<evidence type="ECO:0000259" key="1">
    <source>
        <dbReference type="Pfam" id="PF13577"/>
    </source>
</evidence>
<dbReference type="Proteomes" id="UP000576082">
    <property type="component" value="Unassembled WGS sequence"/>
</dbReference>
<dbReference type="AlphaFoldDB" id="A0A7X9P3F8"/>
<feature type="domain" description="SnoaL-like" evidence="1">
    <location>
        <begin position="7"/>
        <end position="124"/>
    </location>
</feature>
<gene>
    <name evidence="2" type="ORF">HHU12_12280</name>
</gene>
<comment type="caution">
    <text evidence="2">The sequence shown here is derived from an EMBL/GenBank/DDBJ whole genome shotgun (WGS) entry which is preliminary data.</text>
</comment>
<dbReference type="Gene3D" id="3.10.450.50">
    <property type="match status" value="1"/>
</dbReference>
<protein>
    <submittedName>
        <fullName evidence="2">Nuclear transport factor 2 family protein</fullName>
    </submittedName>
</protein>
<keyword evidence="3" id="KW-1185">Reference proteome</keyword>
<evidence type="ECO:0000313" key="3">
    <source>
        <dbReference type="Proteomes" id="UP000576082"/>
    </source>
</evidence>
<accession>A0A7X9P3F8</accession>
<organism evidence="2 3">
    <name type="scientific">Flammeovirga aprica JL-4</name>
    <dbReference type="NCBI Taxonomy" id="694437"/>
    <lineage>
        <taxon>Bacteria</taxon>
        <taxon>Pseudomonadati</taxon>
        <taxon>Bacteroidota</taxon>
        <taxon>Cytophagia</taxon>
        <taxon>Cytophagales</taxon>
        <taxon>Flammeovirgaceae</taxon>
        <taxon>Flammeovirga</taxon>
    </lineage>
</organism>